<gene>
    <name evidence="1" type="ORF">GCM10022204_14510</name>
</gene>
<dbReference type="InterPro" id="IPR011335">
    <property type="entry name" value="Restrct_endonuc-II-like"/>
</dbReference>
<evidence type="ECO:0000313" key="1">
    <source>
        <dbReference type="EMBL" id="GAA3699117.1"/>
    </source>
</evidence>
<reference evidence="2" key="1">
    <citation type="journal article" date="2019" name="Int. J. Syst. Evol. Microbiol.">
        <title>The Global Catalogue of Microorganisms (GCM) 10K type strain sequencing project: providing services to taxonomists for standard genome sequencing and annotation.</title>
        <authorList>
            <consortium name="The Broad Institute Genomics Platform"/>
            <consortium name="The Broad Institute Genome Sequencing Center for Infectious Disease"/>
            <person name="Wu L."/>
            <person name="Ma J."/>
        </authorList>
    </citation>
    <scope>NUCLEOTIDE SEQUENCE [LARGE SCALE GENOMIC DNA]</scope>
    <source>
        <strain evidence="2">JCM 16548</strain>
    </source>
</reference>
<keyword evidence="2" id="KW-1185">Reference proteome</keyword>
<proteinExistence type="predicted"/>
<accession>A0ABP7D488</accession>
<dbReference type="RefSeq" id="WP_344811641.1">
    <property type="nucleotide sequence ID" value="NZ_BAAAYX010000003.1"/>
</dbReference>
<dbReference type="Proteomes" id="UP001500051">
    <property type="component" value="Unassembled WGS sequence"/>
</dbReference>
<dbReference type="SUPFAM" id="SSF52980">
    <property type="entry name" value="Restriction endonuclease-like"/>
    <property type="match status" value="1"/>
</dbReference>
<dbReference type="EMBL" id="BAAAYX010000003">
    <property type="protein sequence ID" value="GAA3699117.1"/>
    <property type="molecule type" value="Genomic_DNA"/>
</dbReference>
<comment type="caution">
    <text evidence="1">The sequence shown here is derived from an EMBL/GenBank/DDBJ whole genome shotgun (WGS) entry which is preliminary data.</text>
</comment>
<organism evidence="1 2">
    <name type="scientific">Microlunatus aurantiacus</name>
    <dbReference type="NCBI Taxonomy" id="446786"/>
    <lineage>
        <taxon>Bacteria</taxon>
        <taxon>Bacillati</taxon>
        <taxon>Actinomycetota</taxon>
        <taxon>Actinomycetes</taxon>
        <taxon>Propionibacteriales</taxon>
        <taxon>Propionibacteriaceae</taxon>
        <taxon>Microlunatus</taxon>
    </lineage>
</organism>
<name>A0ABP7D488_9ACTN</name>
<evidence type="ECO:0008006" key="3">
    <source>
        <dbReference type="Google" id="ProtNLM"/>
    </source>
</evidence>
<evidence type="ECO:0000313" key="2">
    <source>
        <dbReference type="Proteomes" id="UP001500051"/>
    </source>
</evidence>
<protein>
    <recommendedName>
        <fullName evidence="3">Transcriptional regulator, AbiEi antitoxin, Type IV TA system</fullName>
    </recommendedName>
</protein>
<sequence>MNENVIFVRELRGNGFSGDEVARMVTRGELVRIRRGAYVRPPAESTDPFGELRDSHRRLIDATLPQLHPRAVLSHGSAAVLHGLPLFPAMLDTVHVTRDRQGGGVRRRTLRVHGSALRDVDRCVVGDLLTTSLARTVTDLARCLPYEQGVAVADAGLALRADPALLLEALDQARSWHGGPQARRVLAVADGRSESVGESFSRLTINQAGLPTPVLQLEVFDDHGVLIGRCDFAWPDRRTLGEFDGRVKYGRLRRPGETAEQAVHREKLREDALRDQGWQLARWTWDDLCRPGVIADRLTRAFARAGTPWGG</sequence>